<accession>A0A507AU63</accession>
<dbReference type="Pfam" id="PF26146">
    <property type="entry name" value="PI-PLC_X"/>
    <property type="match status" value="1"/>
</dbReference>
<sequence length="356" mass="37850">MSLSLVSTAAAAPQSQSTSLGSRATDTSTGCNNSPDLCSKTYNSVTHLGAHDSAFLRDASTDYSIAGNQFFNATKALDAGLRLLQAQVHLENGVLQLCHTSCSVLNAGTLESWLSAIKYWMDKHPNDVVTILLVNSDDQDASVFAKVFEASGMADYGYTPPSTSATKNWPTLQTMIDSKKRLVTFIASITANSAYPYLLPEFTYVFETPFNVSSLSGFTCGVDRPKGVSSAASAVQSGMMPLMNHFAYINIGSSIQIPDASDIDITNSPSQDKTGALGTHAKQCQAEWGTKPTFMLVDFWDKGPSIDTANSLNGIKNTSSSGAAVTTSGAPNYLRVTSGKGSLWMFVAVAALFSQF</sequence>
<dbReference type="RefSeq" id="XP_030996066.1">
    <property type="nucleotide sequence ID" value="XM_031140085.1"/>
</dbReference>
<dbReference type="Gene3D" id="3.20.20.190">
    <property type="entry name" value="Phosphatidylinositol (PI) phosphodiesterase"/>
    <property type="match status" value="1"/>
</dbReference>
<organism evidence="1 2">
    <name type="scientific">Thyridium curvatum</name>
    <dbReference type="NCBI Taxonomy" id="1093900"/>
    <lineage>
        <taxon>Eukaryota</taxon>
        <taxon>Fungi</taxon>
        <taxon>Dikarya</taxon>
        <taxon>Ascomycota</taxon>
        <taxon>Pezizomycotina</taxon>
        <taxon>Sordariomycetes</taxon>
        <taxon>Sordariomycetidae</taxon>
        <taxon>Thyridiales</taxon>
        <taxon>Thyridiaceae</taxon>
        <taxon>Thyridium</taxon>
    </lineage>
</organism>
<gene>
    <name evidence="1" type="ORF">E0L32_005551</name>
</gene>
<dbReference type="PANTHER" id="PTHR13593">
    <property type="match status" value="1"/>
</dbReference>
<dbReference type="STRING" id="1093900.A0A507AU63"/>
<evidence type="ECO:0000313" key="1">
    <source>
        <dbReference type="EMBL" id="TPX14355.1"/>
    </source>
</evidence>
<evidence type="ECO:0000313" key="2">
    <source>
        <dbReference type="Proteomes" id="UP000319257"/>
    </source>
</evidence>
<dbReference type="OrthoDB" id="7984201at2759"/>
<dbReference type="EMBL" id="SKBQ01000029">
    <property type="protein sequence ID" value="TPX14355.1"/>
    <property type="molecule type" value="Genomic_DNA"/>
</dbReference>
<protein>
    <recommendedName>
        <fullName evidence="3">PLC-like phosphodiesterase</fullName>
    </recommendedName>
</protein>
<dbReference type="InParanoid" id="A0A507AU63"/>
<keyword evidence="2" id="KW-1185">Reference proteome</keyword>
<dbReference type="GO" id="GO:0008081">
    <property type="term" value="F:phosphoric diester hydrolase activity"/>
    <property type="evidence" value="ECO:0007669"/>
    <property type="project" value="InterPro"/>
</dbReference>
<comment type="caution">
    <text evidence="1">The sequence shown here is derived from an EMBL/GenBank/DDBJ whole genome shotgun (WGS) entry which is preliminary data.</text>
</comment>
<proteinExistence type="predicted"/>
<dbReference type="InterPro" id="IPR051057">
    <property type="entry name" value="PI-PLC_domain"/>
</dbReference>
<evidence type="ECO:0008006" key="3">
    <source>
        <dbReference type="Google" id="ProtNLM"/>
    </source>
</evidence>
<dbReference type="GeneID" id="41972998"/>
<dbReference type="AlphaFoldDB" id="A0A507AU63"/>
<dbReference type="Proteomes" id="UP000319257">
    <property type="component" value="Unassembled WGS sequence"/>
</dbReference>
<reference evidence="1 2" key="1">
    <citation type="submission" date="2019-06" db="EMBL/GenBank/DDBJ databases">
        <title>Draft genome sequence of the filamentous fungus Phialemoniopsis curvata isolated from diesel fuel.</title>
        <authorList>
            <person name="Varaljay V.A."/>
            <person name="Lyon W.J."/>
            <person name="Crouch A.L."/>
            <person name="Drake C.E."/>
            <person name="Hollomon J.M."/>
            <person name="Nadeau L.J."/>
            <person name="Nunn H.S."/>
            <person name="Stevenson B.S."/>
            <person name="Bojanowski C.L."/>
            <person name="Crookes-Goodson W.J."/>
        </authorList>
    </citation>
    <scope>NUCLEOTIDE SEQUENCE [LARGE SCALE GENOMIC DNA]</scope>
    <source>
        <strain evidence="1 2">D216</strain>
    </source>
</reference>
<dbReference type="SUPFAM" id="SSF51695">
    <property type="entry name" value="PLC-like phosphodiesterases"/>
    <property type="match status" value="1"/>
</dbReference>
<dbReference type="PANTHER" id="PTHR13593:SF80">
    <property type="entry name" value="PLC-LIKE PHOSPHODIESTERASE"/>
    <property type="match status" value="1"/>
</dbReference>
<name>A0A507AU63_9PEZI</name>
<dbReference type="InterPro" id="IPR017946">
    <property type="entry name" value="PLC-like_Pdiesterase_TIM-brl"/>
</dbReference>
<dbReference type="GO" id="GO:0006629">
    <property type="term" value="P:lipid metabolic process"/>
    <property type="evidence" value="ECO:0007669"/>
    <property type="project" value="InterPro"/>
</dbReference>